<reference evidence="2" key="1">
    <citation type="journal article" date="2021" name="PeerJ">
        <title>Extensive microbial diversity within the chicken gut microbiome revealed by metagenomics and culture.</title>
        <authorList>
            <person name="Gilroy R."/>
            <person name="Ravi A."/>
            <person name="Getino M."/>
            <person name="Pursley I."/>
            <person name="Horton D.L."/>
            <person name="Alikhan N.F."/>
            <person name="Baker D."/>
            <person name="Gharbi K."/>
            <person name="Hall N."/>
            <person name="Watson M."/>
            <person name="Adriaenssens E.M."/>
            <person name="Foster-Nyarko E."/>
            <person name="Jarju S."/>
            <person name="Secka A."/>
            <person name="Antonio M."/>
            <person name="Oren A."/>
            <person name="Chaudhuri R.R."/>
            <person name="La Ragione R."/>
            <person name="Hildebrand F."/>
            <person name="Pallen M.J."/>
        </authorList>
    </citation>
    <scope>NUCLEOTIDE SEQUENCE</scope>
    <source>
        <strain evidence="2">USAMLcec12-2067</strain>
    </source>
</reference>
<proteinExistence type="predicted"/>
<keyword evidence="1" id="KW-0812">Transmembrane</keyword>
<protein>
    <submittedName>
        <fullName evidence="2">Uncharacterized protein</fullName>
    </submittedName>
</protein>
<dbReference type="AlphaFoldDB" id="A0A9D2VJ00"/>
<evidence type="ECO:0000256" key="1">
    <source>
        <dbReference type="SAM" id="Phobius"/>
    </source>
</evidence>
<sequence length="45" mass="4895">MTRNPNASIADLRAHPRRKEAPTAASLAAAAFALAVSFIARRLYR</sequence>
<accession>A0A9D2VJ00</accession>
<organism evidence="2 3">
    <name type="scientific">Rubneribacter badeniensis</name>
    <dbReference type="NCBI Taxonomy" id="2070688"/>
    <lineage>
        <taxon>Bacteria</taxon>
        <taxon>Bacillati</taxon>
        <taxon>Actinomycetota</taxon>
        <taxon>Coriobacteriia</taxon>
        <taxon>Eggerthellales</taxon>
        <taxon>Eggerthellaceae</taxon>
        <taxon>Rubneribacter</taxon>
    </lineage>
</organism>
<reference evidence="2" key="2">
    <citation type="submission" date="2021-09" db="EMBL/GenBank/DDBJ databases">
        <authorList>
            <person name="Gilroy R."/>
        </authorList>
    </citation>
    <scope>NUCLEOTIDE SEQUENCE</scope>
    <source>
        <strain evidence="2">USAMLcec12-2067</strain>
    </source>
</reference>
<evidence type="ECO:0000313" key="2">
    <source>
        <dbReference type="EMBL" id="HJH42321.1"/>
    </source>
</evidence>
<name>A0A9D2VJ00_9ACTN</name>
<dbReference type="EMBL" id="DYZL01000014">
    <property type="protein sequence ID" value="HJH42321.1"/>
    <property type="molecule type" value="Genomic_DNA"/>
</dbReference>
<keyword evidence="1" id="KW-0472">Membrane</keyword>
<comment type="caution">
    <text evidence="2">The sequence shown here is derived from an EMBL/GenBank/DDBJ whole genome shotgun (WGS) entry which is preliminary data.</text>
</comment>
<feature type="transmembrane region" description="Helical" evidence="1">
    <location>
        <begin position="21"/>
        <end position="40"/>
    </location>
</feature>
<evidence type="ECO:0000313" key="3">
    <source>
        <dbReference type="Proteomes" id="UP000789325"/>
    </source>
</evidence>
<keyword evidence="1" id="KW-1133">Transmembrane helix</keyword>
<gene>
    <name evidence="2" type="ORF">K8V16_00825</name>
</gene>
<dbReference type="Proteomes" id="UP000789325">
    <property type="component" value="Unassembled WGS sequence"/>
</dbReference>
<dbReference type="RefSeq" id="WP_171899949.1">
    <property type="nucleotide sequence ID" value="NZ_DBEYRC010000124.1"/>
</dbReference>